<evidence type="ECO:0000259" key="13">
    <source>
        <dbReference type="Pfam" id="PF00155"/>
    </source>
</evidence>
<dbReference type="Proteomes" id="UP000033428">
    <property type="component" value="Unassembled WGS sequence"/>
</dbReference>
<evidence type="ECO:0000256" key="11">
    <source>
        <dbReference type="ARBA" id="ARBA00047715"/>
    </source>
</evidence>
<evidence type="ECO:0000256" key="7">
    <source>
        <dbReference type="ARBA" id="ARBA00022756"/>
    </source>
</evidence>
<comment type="catalytic activity">
    <reaction evidence="11">
        <text>6-carboxyhexanoyl-[ACP] + L-alanine + H(+) = (8S)-8-amino-7-oxononanoate + holo-[ACP] + CO2</text>
        <dbReference type="Rhea" id="RHEA:42288"/>
        <dbReference type="Rhea" id="RHEA-COMP:9685"/>
        <dbReference type="Rhea" id="RHEA-COMP:9955"/>
        <dbReference type="ChEBI" id="CHEBI:15378"/>
        <dbReference type="ChEBI" id="CHEBI:16526"/>
        <dbReference type="ChEBI" id="CHEBI:57972"/>
        <dbReference type="ChEBI" id="CHEBI:64479"/>
        <dbReference type="ChEBI" id="CHEBI:78846"/>
        <dbReference type="ChEBI" id="CHEBI:149468"/>
        <dbReference type="EC" id="2.3.1.47"/>
    </reaction>
</comment>
<feature type="domain" description="Aminotransferase class I/classII large" evidence="13">
    <location>
        <begin position="38"/>
        <end position="362"/>
    </location>
</feature>
<dbReference type="Pfam" id="PF00155">
    <property type="entry name" value="Aminotran_1_2"/>
    <property type="match status" value="1"/>
</dbReference>
<dbReference type="GO" id="GO:0030170">
    <property type="term" value="F:pyridoxal phosphate binding"/>
    <property type="evidence" value="ECO:0007669"/>
    <property type="project" value="InterPro"/>
</dbReference>
<organism evidence="14 15">
    <name type="scientific">Candidatus Omnitrophus magneticus</name>
    <dbReference type="NCBI Taxonomy" id="1609969"/>
    <lineage>
        <taxon>Bacteria</taxon>
        <taxon>Pseudomonadati</taxon>
        <taxon>Candidatus Omnitrophota</taxon>
        <taxon>Candidatus Omnitrophus</taxon>
    </lineage>
</organism>
<evidence type="ECO:0000256" key="3">
    <source>
        <dbReference type="ARBA" id="ARBA00010008"/>
    </source>
</evidence>
<evidence type="ECO:0000313" key="15">
    <source>
        <dbReference type="Proteomes" id="UP000033428"/>
    </source>
</evidence>
<evidence type="ECO:0000256" key="4">
    <source>
        <dbReference type="ARBA" id="ARBA00011738"/>
    </source>
</evidence>
<keyword evidence="8 12" id="KW-0663">Pyridoxal phosphate</keyword>
<comment type="subunit">
    <text evidence="4">Homodimer.</text>
</comment>
<dbReference type="PANTHER" id="PTHR13693">
    <property type="entry name" value="CLASS II AMINOTRANSFERASE/8-AMINO-7-OXONONANOATE SYNTHASE"/>
    <property type="match status" value="1"/>
</dbReference>
<evidence type="ECO:0000313" key="14">
    <source>
        <dbReference type="EMBL" id="KJJ85324.1"/>
    </source>
</evidence>
<dbReference type="Gene3D" id="3.90.1150.10">
    <property type="entry name" value="Aspartate Aminotransferase, domain 1"/>
    <property type="match status" value="1"/>
</dbReference>
<dbReference type="EMBL" id="JYNY01000179">
    <property type="protein sequence ID" value="KJJ85324.1"/>
    <property type="molecule type" value="Genomic_DNA"/>
</dbReference>
<dbReference type="EC" id="2.3.1.47" evidence="5"/>
<dbReference type="PROSITE" id="PS00599">
    <property type="entry name" value="AA_TRANSFER_CLASS_2"/>
    <property type="match status" value="1"/>
</dbReference>
<accession>A0A0F0CTH6</accession>
<dbReference type="GO" id="GO:0008710">
    <property type="term" value="F:8-amino-7-oxononanoate synthase activity"/>
    <property type="evidence" value="ECO:0007669"/>
    <property type="project" value="UniProtKB-EC"/>
</dbReference>
<keyword evidence="14" id="KW-0012">Acyltransferase</keyword>
<dbReference type="InterPro" id="IPR004839">
    <property type="entry name" value="Aminotransferase_I/II_large"/>
</dbReference>
<proteinExistence type="inferred from homology"/>
<dbReference type="InterPro" id="IPR015424">
    <property type="entry name" value="PyrdxlP-dep_Trfase"/>
</dbReference>
<gene>
    <name evidence="14" type="primary">bioF</name>
    <name evidence="14" type="ORF">OMAG_000794</name>
</gene>
<keyword evidence="7" id="KW-0093">Biotin biosynthesis</keyword>
<sequence length="385" mass="42965">MENKLKKFLLERESNMLFRELTTISSLKQGKILVNDNEFINFSSNDYLGLTSHSEILNSLKSSDLSIYSSASSRLMTGSSPIHEQLEKMTARFKGKEESLVFTSGYQANVGIISALCGKDDVIFLDKLSHASIVDGVILSGAKYFRFRHNDMDHLEELLSKERPKHGASLIVTETVFSMDGDIAPLKQITVLKNKYDSMLMVDEAHATGIFGKNGAGITEELGLEKSCDIIMGTFSKALGGFGAYIACSSLIKNYLVNTCRSFIYTTSLPLSIIKTDITALEIIKNEPERRKVLRDNFRLFRSRLEEYGIKTIGESQIVPVVIGSLDKLSRVSNKLKDLGYWVTPVKPPTVPEKTSRLRISLSYNHGVEILERFAVDLAVILDKI</sequence>
<dbReference type="SUPFAM" id="SSF53383">
    <property type="entry name" value="PLP-dependent transferases"/>
    <property type="match status" value="1"/>
</dbReference>
<evidence type="ECO:0000256" key="1">
    <source>
        <dbReference type="ARBA" id="ARBA00001933"/>
    </source>
</evidence>
<evidence type="ECO:0000256" key="5">
    <source>
        <dbReference type="ARBA" id="ARBA00013187"/>
    </source>
</evidence>
<dbReference type="InterPro" id="IPR015422">
    <property type="entry name" value="PyrdxlP-dep_Trfase_small"/>
</dbReference>
<dbReference type="AlphaFoldDB" id="A0A0F0CTH6"/>
<reference evidence="14 15" key="1">
    <citation type="submission" date="2015-02" db="EMBL/GenBank/DDBJ databases">
        <title>Single-cell genomics of uncultivated deep-branching MTB reveals a conserved set of magnetosome genes.</title>
        <authorList>
            <person name="Kolinko S."/>
            <person name="Richter M."/>
            <person name="Glockner F.O."/>
            <person name="Brachmann A."/>
            <person name="Schuler D."/>
        </authorList>
    </citation>
    <scope>NUCLEOTIDE SEQUENCE [LARGE SCALE GENOMIC DNA]</scope>
    <source>
        <strain evidence="14">SKK-01</strain>
    </source>
</reference>
<comment type="similarity">
    <text evidence="3">Belongs to the class-II pyridoxal-phosphate-dependent aminotransferase family. BioF subfamily.</text>
</comment>
<comment type="caution">
    <text evidence="14">The sequence shown here is derived from an EMBL/GenBank/DDBJ whole genome shotgun (WGS) entry which is preliminary data.</text>
</comment>
<dbReference type="PANTHER" id="PTHR13693:SF100">
    <property type="entry name" value="8-AMINO-7-OXONONANOATE SYNTHASE"/>
    <property type="match status" value="1"/>
</dbReference>
<evidence type="ECO:0000256" key="10">
    <source>
        <dbReference type="ARBA" id="ARBA00033381"/>
    </source>
</evidence>
<dbReference type="Gene3D" id="3.40.640.10">
    <property type="entry name" value="Type I PLP-dependent aspartate aminotransferase-like (Major domain)"/>
    <property type="match status" value="1"/>
</dbReference>
<dbReference type="PATRIC" id="fig|1609969.3.peg.862"/>
<dbReference type="CDD" id="cd06454">
    <property type="entry name" value="KBL_like"/>
    <property type="match status" value="1"/>
</dbReference>
<dbReference type="InterPro" id="IPR001917">
    <property type="entry name" value="Aminotrans_II_pyridoxalP_BS"/>
</dbReference>
<name>A0A0F0CTH6_9BACT</name>
<dbReference type="InterPro" id="IPR050087">
    <property type="entry name" value="AON_synthase_class-II"/>
</dbReference>
<dbReference type="GO" id="GO:0009102">
    <property type="term" value="P:biotin biosynthetic process"/>
    <property type="evidence" value="ECO:0007669"/>
    <property type="project" value="UniProtKB-KW"/>
</dbReference>
<keyword evidence="15" id="KW-1185">Reference proteome</keyword>
<dbReference type="InterPro" id="IPR015421">
    <property type="entry name" value="PyrdxlP-dep_Trfase_major"/>
</dbReference>
<protein>
    <recommendedName>
        <fullName evidence="5">8-amino-7-oxononanoate synthase</fullName>
        <ecNumber evidence="5">2.3.1.47</ecNumber>
    </recommendedName>
    <alternativeName>
        <fullName evidence="9">7-keto-8-amino-pelargonic acid synthase</fullName>
    </alternativeName>
    <alternativeName>
        <fullName evidence="10">8-amino-7-ketopelargonate synthase</fullName>
    </alternativeName>
</protein>
<evidence type="ECO:0000256" key="6">
    <source>
        <dbReference type="ARBA" id="ARBA00022679"/>
    </source>
</evidence>
<comment type="pathway">
    <text evidence="2">Cofactor biosynthesis; biotin biosynthesis.</text>
</comment>
<keyword evidence="6 14" id="KW-0808">Transferase</keyword>
<evidence type="ECO:0000256" key="9">
    <source>
        <dbReference type="ARBA" id="ARBA00032610"/>
    </source>
</evidence>
<evidence type="ECO:0000256" key="12">
    <source>
        <dbReference type="RuleBase" id="RU003693"/>
    </source>
</evidence>
<comment type="cofactor">
    <cofactor evidence="1 12">
        <name>pyridoxal 5'-phosphate</name>
        <dbReference type="ChEBI" id="CHEBI:597326"/>
    </cofactor>
</comment>
<evidence type="ECO:0000256" key="2">
    <source>
        <dbReference type="ARBA" id="ARBA00004746"/>
    </source>
</evidence>
<evidence type="ECO:0000256" key="8">
    <source>
        <dbReference type="ARBA" id="ARBA00022898"/>
    </source>
</evidence>